<proteinExistence type="predicted"/>
<sequence>MQTTLGAPFPVLQHEKESLLRSSSERRYSQEYGLQRTLQTALSIQRISLGSNQLYVKILFHD</sequence>
<gene>
    <name evidence="1" type="ORF">KC19_VG339900</name>
</gene>
<keyword evidence="2" id="KW-1185">Reference proteome</keyword>
<dbReference type="AlphaFoldDB" id="A0A8T0HW66"/>
<organism evidence="1 2">
    <name type="scientific">Ceratodon purpureus</name>
    <name type="common">Fire moss</name>
    <name type="synonym">Dicranum purpureum</name>
    <dbReference type="NCBI Taxonomy" id="3225"/>
    <lineage>
        <taxon>Eukaryota</taxon>
        <taxon>Viridiplantae</taxon>
        <taxon>Streptophyta</taxon>
        <taxon>Embryophyta</taxon>
        <taxon>Bryophyta</taxon>
        <taxon>Bryophytina</taxon>
        <taxon>Bryopsida</taxon>
        <taxon>Dicranidae</taxon>
        <taxon>Pseudoditrichales</taxon>
        <taxon>Ditrichaceae</taxon>
        <taxon>Ceratodon</taxon>
    </lineage>
</organism>
<evidence type="ECO:0000313" key="2">
    <source>
        <dbReference type="Proteomes" id="UP000822688"/>
    </source>
</evidence>
<accession>A0A8T0HW66</accession>
<dbReference type="EMBL" id="CM026426">
    <property type="protein sequence ID" value="KAG0575362.1"/>
    <property type="molecule type" value="Genomic_DNA"/>
</dbReference>
<protein>
    <submittedName>
        <fullName evidence="1">Uncharacterized protein</fullName>
    </submittedName>
</protein>
<name>A0A8T0HW66_CERPU</name>
<comment type="caution">
    <text evidence="1">The sequence shown here is derived from an EMBL/GenBank/DDBJ whole genome shotgun (WGS) entry which is preliminary data.</text>
</comment>
<evidence type="ECO:0000313" key="1">
    <source>
        <dbReference type="EMBL" id="KAG0575362.1"/>
    </source>
</evidence>
<dbReference type="Proteomes" id="UP000822688">
    <property type="component" value="Chromosome V"/>
</dbReference>
<reference evidence="1" key="1">
    <citation type="submission" date="2020-06" db="EMBL/GenBank/DDBJ databases">
        <title>WGS assembly of Ceratodon purpureus strain R40.</title>
        <authorList>
            <person name="Carey S.B."/>
            <person name="Jenkins J."/>
            <person name="Shu S."/>
            <person name="Lovell J.T."/>
            <person name="Sreedasyam A."/>
            <person name="Maumus F."/>
            <person name="Tiley G.P."/>
            <person name="Fernandez-Pozo N."/>
            <person name="Barry K."/>
            <person name="Chen C."/>
            <person name="Wang M."/>
            <person name="Lipzen A."/>
            <person name="Daum C."/>
            <person name="Saski C.A."/>
            <person name="Payton A.C."/>
            <person name="Mcbreen J.C."/>
            <person name="Conrad R.E."/>
            <person name="Kollar L.M."/>
            <person name="Olsson S."/>
            <person name="Huttunen S."/>
            <person name="Landis J.B."/>
            <person name="Wickett N.J."/>
            <person name="Johnson M.G."/>
            <person name="Rensing S.A."/>
            <person name="Grimwood J."/>
            <person name="Schmutz J."/>
            <person name="Mcdaniel S.F."/>
        </authorList>
    </citation>
    <scope>NUCLEOTIDE SEQUENCE</scope>
    <source>
        <strain evidence="1">R40</strain>
    </source>
</reference>